<protein>
    <submittedName>
        <fullName evidence="1">Uncharacterized protein</fullName>
    </submittedName>
</protein>
<sequence length="180" mass="20709">MLLHEIIKPKEEVAGNRERIITSKDEIIISKDEIITFIKSENEVLTKKLLPEEIRRPNLKGKQKSVVTKSKIENPSALGVGVSRIKYIKNGGIAISCKNKQDMKNISEDIHEKLRNEYEVEIPKKKKEMTADKEKLINNILLQNGLGTFADQRIIEILTLYDNKKKREDGCYSGDRSRYI</sequence>
<proteinExistence type="predicted"/>
<dbReference type="EMBL" id="JABFTP020000062">
    <property type="protein sequence ID" value="KAL3273927.1"/>
    <property type="molecule type" value="Genomic_DNA"/>
</dbReference>
<gene>
    <name evidence="1" type="ORF">HHI36_015352</name>
</gene>
<reference evidence="1 2" key="1">
    <citation type="journal article" date="2021" name="BMC Biol.">
        <title>Horizontally acquired antibacterial genes associated with adaptive radiation of ladybird beetles.</title>
        <authorList>
            <person name="Li H.S."/>
            <person name="Tang X.F."/>
            <person name="Huang Y.H."/>
            <person name="Xu Z.Y."/>
            <person name="Chen M.L."/>
            <person name="Du X.Y."/>
            <person name="Qiu B.Y."/>
            <person name="Chen P.T."/>
            <person name="Zhang W."/>
            <person name="Slipinski A."/>
            <person name="Escalona H.E."/>
            <person name="Waterhouse R.M."/>
            <person name="Zwick A."/>
            <person name="Pang H."/>
        </authorList>
    </citation>
    <scope>NUCLEOTIDE SEQUENCE [LARGE SCALE GENOMIC DNA]</scope>
    <source>
        <strain evidence="1">SYSU2018</strain>
    </source>
</reference>
<dbReference type="Proteomes" id="UP001516400">
    <property type="component" value="Unassembled WGS sequence"/>
</dbReference>
<accession>A0ABD2N663</accession>
<evidence type="ECO:0000313" key="2">
    <source>
        <dbReference type="Proteomes" id="UP001516400"/>
    </source>
</evidence>
<keyword evidence="2" id="KW-1185">Reference proteome</keyword>
<organism evidence="1 2">
    <name type="scientific">Cryptolaemus montrouzieri</name>
    <dbReference type="NCBI Taxonomy" id="559131"/>
    <lineage>
        <taxon>Eukaryota</taxon>
        <taxon>Metazoa</taxon>
        <taxon>Ecdysozoa</taxon>
        <taxon>Arthropoda</taxon>
        <taxon>Hexapoda</taxon>
        <taxon>Insecta</taxon>
        <taxon>Pterygota</taxon>
        <taxon>Neoptera</taxon>
        <taxon>Endopterygota</taxon>
        <taxon>Coleoptera</taxon>
        <taxon>Polyphaga</taxon>
        <taxon>Cucujiformia</taxon>
        <taxon>Coccinelloidea</taxon>
        <taxon>Coccinellidae</taxon>
        <taxon>Scymninae</taxon>
        <taxon>Scymnini</taxon>
        <taxon>Cryptolaemus</taxon>
    </lineage>
</organism>
<evidence type="ECO:0000313" key="1">
    <source>
        <dbReference type="EMBL" id="KAL3273927.1"/>
    </source>
</evidence>
<comment type="caution">
    <text evidence="1">The sequence shown here is derived from an EMBL/GenBank/DDBJ whole genome shotgun (WGS) entry which is preliminary data.</text>
</comment>
<name>A0ABD2N663_9CUCU</name>
<dbReference type="AlphaFoldDB" id="A0ABD2N663"/>